<accession>A0A084WMJ6</accession>
<reference evidence="2" key="2">
    <citation type="submission" date="2020-05" db="UniProtKB">
        <authorList>
            <consortium name="EnsemblMetazoa"/>
        </authorList>
    </citation>
    <scope>IDENTIFICATION</scope>
</reference>
<keyword evidence="3" id="KW-1185">Reference proteome</keyword>
<gene>
    <name evidence="1" type="ORF">ZHAS_00019920</name>
</gene>
<dbReference type="EnsemblMetazoa" id="ASIC019920-RA">
    <property type="protein sequence ID" value="ASIC019920-PA"/>
    <property type="gene ID" value="ASIC019920"/>
</dbReference>
<dbReference type="Proteomes" id="UP000030765">
    <property type="component" value="Unassembled WGS sequence"/>
</dbReference>
<dbReference type="AlphaFoldDB" id="A0A084WMJ6"/>
<evidence type="ECO:0000313" key="2">
    <source>
        <dbReference type="EnsemblMetazoa" id="ASIC019920-PA"/>
    </source>
</evidence>
<evidence type="ECO:0000313" key="1">
    <source>
        <dbReference type="EMBL" id="KFB51440.1"/>
    </source>
</evidence>
<dbReference type="VEuPathDB" id="VectorBase:ASIC019920"/>
<name>A0A084WMJ6_ANOSI</name>
<organism evidence="1">
    <name type="scientific">Anopheles sinensis</name>
    <name type="common">Mosquito</name>
    <dbReference type="NCBI Taxonomy" id="74873"/>
    <lineage>
        <taxon>Eukaryota</taxon>
        <taxon>Metazoa</taxon>
        <taxon>Ecdysozoa</taxon>
        <taxon>Arthropoda</taxon>
        <taxon>Hexapoda</taxon>
        <taxon>Insecta</taxon>
        <taxon>Pterygota</taxon>
        <taxon>Neoptera</taxon>
        <taxon>Endopterygota</taxon>
        <taxon>Diptera</taxon>
        <taxon>Nematocera</taxon>
        <taxon>Culicoidea</taxon>
        <taxon>Culicidae</taxon>
        <taxon>Anophelinae</taxon>
        <taxon>Anopheles</taxon>
    </lineage>
</organism>
<protein>
    <submittedName>
        <fullName evidence="1 2">Uncharacterized protein</fullName>
    </submittedName>
</protein>
<dbReference type="EMBL" id="KE525352">
    <property type="protein sequence ID" value="KFB51440.1"/>
    <property type="molecule type" value="Genomic_DNA"/>
</dbReference>
<sequence>MEPQMHLGISWLCGTIVTLICITHRVTSSELNIFGGQGIRGKCDSEPPVGVP</sequence>
<evidence type="ECO:0000313" key="3">
    <source>
        <dbReference type="Proteomes" id="UP000030765"/>
    </source>
</evidence>
<reference evidence="1 3" key="1">
    <citation type="journal article" date="2014" name="BMC Genomics">
        <title>Genome sequence of Anopheles sinensis provides insight into genetics basis of mosquito competence for malaria parasites.</title>
        <authorList>
            <person name="Zhou D."/>
            <person name="Zhang D."/>
            <person name="Ding G."/>
            <person name="Shi L."/>
            <person name="Hou Q."/>
            <person name="Ye Y."/>
            <person name="Xu Y."/>
            <person name="Zhou H."/>
            <person name="Xiong C."/>
            <person name="Li S."/>
            <person name="Yu J."/>
            <person name="Hong S."/>
            <person name="Yu X."/>
            <person name="Zou P."/>
            <person name="Chen C."/>
            <person name="Chang X."/>
            <person name="Wang W."/>
            <person name="Lv Y."/>
            <person name="Sun Y."/>
            <person name="Ma L."/>
            <person name="Shen B."/>
            <person name="Zhu C."/>
        </authorList>
    </citation>
    <scope>NUCLEOTIDE SEQUENCE [LARGE SCALE GENOMIC DNA]</scope>
</reference>
<proteinExistence type="predicted"/>
<dbReference type="EMBL" id="ATLV01024472">
    <property type="status" value="NOT_ANNOTATED_CDS"/>
    <property type="molecule type" value="Genomic_DNA"/>
</dbReference>